<keyword evidence="3" id="KW-1185">Reference proteome</keyword>
<evidence type="ECO:0000256" key="1">
    <source>
        <dbReference type="SAM" id="MobiDB-lite"/>
    </source>
</evidence>
<name>A0A7W4Z0P1_9ACTN</name>
<sequence length="53" mass="5973">MSDHTLFVRYGTDPEYVMRRYDDGTVTASSRPLGGNHWSPEVELTAQPMEAPC</sequence>
<evidence type="ECO:0000313" key="3">
    <source>
        <dbReference type="Proteomes" id="UP000589626"/>
    </source>
</evidence>
<accession>A0A7W4Z0P1</accession>
<evidence type="ECO:0000313" key="2">
    <source>
        <dbReference type="EMBL" id="MBB3040981.1"/>
    </source>
</evidence>
<protein>
    <submittedName>
        <fullName evidence="2">Uncharacterized protein</fullName>
    </submittedName>
</protein>
<feature type="region of interest" description="Disordered" evidence="1">
    <location>
        <begin position="28"/>
        <end position="53"/>
    </location>
</feature>
<comment type="caution">
    <text evidence="2">The sequence shown here is derived from an EMBL/GenBank/DDBJ whole genome shotgun (WGS) entry which is preliminary data.</text>
</comment>
<organism evidence="2 3">
    <name type="scientific">Nocardioides soli</name>
    <dbReference type="NCBI Taxonomy" id="1036020"/>
    <lineage>
        <taxon>Bacteria</taxon>
        <taxon>Bacillati</taxon>
        <taxon>Actinomycetota</taxon>
        <taxon>Actinomycetes</taxon>
        <taxon>Propionibacteriales</taxon>
        <taxon>Nocardioidaceae</taxon>
        <taxon>Nocardioides</taxon>
    </lineage>
</organism>
<gene>
    <name evidence="2" type="ORF">FHU40_000782</name>
</gene>
<dbReference type="RefSeq" id="WP_183590942.1">
    <property type="nucleotide sequence ID" value="NZ_JACHWR010000001.1"/>
</dbReference>
<dbReference type="AlphaFoldDB" id="A0A7W4Z0P1"/>
<reference evidence="2 3" key="1">
    <citation type="submission" date="2020-08" db="EMBL/GenBank/DDBJ databases">
        <title>Sequencing the genomes of 1000 actinobacteria strains.</title>
        <authorList>
            <person name="Klenk H.-P."/>
        </authorList>
    </citation>
    <scope>NUCLEOTIDE SEQUENCE [LARGE SCALE GENOMIC DNA]</scope>
    <source>
        <strain evidence="2 3">DSM 105498</strain>
    </source>
</reference>
<proteinExistence type="predicted"/>
<dbReference type="Proteomes" id="UP000589626">
    <property type="component" value="Unassembled WGS sequence"/>
</dbReference>
<dbReference type="EMBL" id="JACHWR010000001">
    <property type="protein sequence ID" value="MBB3040981.1"/>
    <property type="molecule type" value="Genomic_DNA"/>
</dbReference>